<feature type="domain" description="Double-GTPase 2" evidence="2">
    <location>
        <begin position="275"/>
        <end position="495"/>
    </location>
</feature>
<dbReference type="RefSeq" id="WP_184789693.1">
    <property type="nucleotide sequence ID" value="NZ_BONT01000058.1"/>
</dbReference>
<feature type="transmembrane region" description="Helical" evidence="1">
    <location>
        <begin position="6"/>
        <end position="27"/>
    </location>
</feature>
<organism evidence="3 4">
    <name type="scientific">Phytomonospora endophytica</name>
    <dbReference type="NCBI Taxonomy" id="714109"/>
    <lineage>
        <taxon>Bacteria</taxon>
        <taxon>Bacillati</taxon>
        <taxon>Actinomycetota</taxon>
        <taxon>Actinomycetes</taxon>
        <taxon>Micromonosporales</taxon>
        <taxon>Micromonosporaceae</taxon>
        <taxon>Phytomonospora</taxon>
    </lineage>
</organism>
<reference evidence="3 4" key="1">
    <citation type="submission" date="2020-08" db="EMBL/GenBank/DDBJ databases">
        <title>Genomic Encyclopedia of Type Strains, Phase IV (KMG-IV): sequencing the most valuable type-strain genomes for metagenomic binning, comparative biology and taxonomic classification.</title>
        <authorList>
            <person name="Goeker M."/>
        </authorList>
    </citation>
    <scope>NUCLEOTIDE SEQUENCE [LARGE SCALE GENOMIC DNA]</scope>
    <source>
        <strain evidence="3 4">YIM 65646</strain>
    </source>
</reference>
<keyword evidence="1" id="KW-0812">Transmembrane</keyword>
<dbReference type="Pfam" id="PF19993">
    <property type="entry name" value="DO-GTPase2"/>
    <property type="match status" value="1"/>
</dbReference>
<gene>
    <name evidence="3" type="ORF">HNR73_004733</name>
</gene>
<proteinExistence type="predicted"/>
<comment type="caution">
    <text evidence="3">The sequence shown here is derived from an EMBL/GenBank/DDBJ whole genome shotgun (WGS) entry which is preliminary data.</text>
</comment>
<dbReference type="AlphaFoldDB" id="A0A841FY19"/>
<keyword evidence="1" id="KW-1133">Transmembrane helix</keyword>
<sequence>MWALIGWTLGVIAYLFVCFLAIVYLVFPLALIGCALALAAGAAAFLMHAGQVLLGRDPATRLVTPGDVAAGAVGGRKRHNRPRRDTAWANYFAVQVVMDTRAVWGSAFATNARLWRFAMQDFDEEVWTVYGFLWPLTLAGGVVLSVFTLSTVAAGVVFTILIAVAAAVAATVATLLGGALRGVDKLFQQVFKSATGCPHEGCYAINPLPAYRCPGCADTHRDLRPSRLGVLWHVCECGTRLPTTRIRAGRRLDPLCQTCDRGLAKGAGRHTDVRIPVFGGTSSGKSRFIMAAFGSLDETVAAAADGTSVEPADLPSGNALRDYRRDLTADLANAATQVELPRAVTVRLTLPGRRFNDGCLLHVFDAAGEYSHNRETNDDLAYLDHARTLAFVLDPFAIPGVAAEVGALDPSILDRANRSRNDPEQSYTVTVKRLQDSGVKTLGRRLAVIVSKADLLAGLPVAEGLQPADAEIRAWLGKHGMAELVRMTGIDFGSVGFFLVSSRHGAHGTPTDALIPLRWLLSHDGVDLPGARNGRSG</sequence>
<evidence type="ECO:0000256" key="1">
    <source>
        <dbReference type="SAM" id="Phobius"/>
    </source>
</evidence>
<evidence type="ECO:0000313" key="4">
    <source>
        <dbReference type="Proteomes" id="UP000548476"/>
    </source>
</evidence>
<dbReference type="EMBL" id="JACHGT010000010">
    <property type="protein sequence ID" value="MBB6036860.1"/>
    <property type="molecule type" value="Genomic_DNA"/>
</dbReference>
<feature type="transmembrane region" description="Helical" evidence="1">
    <location>
        <begin position="156"/>
        <end position="180"/>
    </location>
</feature>
<keyword evidence="4" id="KW-1185">Reference proteome</keyword>
<dbReference type="InterPro" id="IPR045528">
    <property type="entry name" value="DO-GTPase2"/>
</dbReference>
<keyword evidence="1" id="KW-0472">Membrane</keyword>
<evidence type="ECO:0000259" key="2">
    <source>
        <dbReference type="Pfam" id="PF19993"/>
    </source>
</evidence>
<dbReference type="Proteomes" id="UP000548476">
    <property type="component" value="Unassembled WGS sequence"/>
</dbReference>
<protein>
    <recommendedName>
        <fullName evidence="2">Double-GTPase 2 domain-containing protein</fullName>
    </recommendedName>
</protein>
<name>A0A841FY19_9ACTN</name>
<feature type="transmembrane region" description="Helical" evidence="1">
    <location>
        <begin position="34"/>
        <end position="54"/>
    </location>
</feature>
<feature type="transmembrane region" description="Helical" evidence="1">
    <location>
        <begin position="127"/>
        <end position="149"/>
    </location>
</feature>
<evidence type="ECO:0000313" key="3">
    <source>
        <dbReference type="EMBL" id="MBB6036860.1"/>
    </source>
</evidence>
<accession>A0A841FY19</accession>